<feature type="domain" description="DRBM" evidence="3">
    <location>
        <begin position="59"/>
        <end position="126"/>
    </location>
</feature>
<feature type="region of interest" description="Disordered" evidence="2">
    <location>
        <begin position="1"/>
        <end position="25"/>
    </location>
</feature>
<dbReference type="SMART" id="SM00358">
    <property type="entry name" value="DSRM"/>
    <property type="match status" value="1"/>
</dbReference>
<dbReference type="SUPFAM" id="SSF54768">
    <property type="entry name" value="dsRNA-binding domain-like"/>
    <property type="match status" value="1"/>
</dbReference>
<evidence type="ECO:0000256" key="2">
    <source>
        <dbReference type="SAM" id="MobiDB-lite"/>
    </source>
</evidence>
<sequence length="350" mass="38692">MPKSNSAVEAPEMHSNKQPSHSEVCSRSAKRVLLNDTQVECDTRSTTSRIALDKSVRKDYLSMLNEYVASKGPQNKKTVVWTESKQVECYMMTVCVGGTVVGSGSAKTKKLAKQAAAKQVLLHLGVNGSTCKRADVGVDVQAKVTVDGVSVEIYKDMLKTLSPSDLRVSDLSHEDIPDPETLLRLYEKQQHQQPSKLNLQLSRRAIIPKDEFYGSDQLQFQFTVQYKQVKAEGLCRNRRHAQLRAAQLVLCNLLPENNTWANMIADVCRSSQTHPDPTQANLSHGSATAPTSYNDSALALLKADLRSYVPLGCHLVTTTRPIKVQKTRKSASWPKEESGLPVEYRTPVGA</sequence>
<evidence type="ECO:0000259" key="3">
    <source>
        <dbReference type="PROSITE" id="PS50137"/>
    </source>
</evidence>
<proteinExistence type="evidence at transcript level"/>
<dbReference type="InterPro" id="IPR014720">
    <property type="entry name" value="dsRBD_dom"/>
</dbReference>
<dbReference type="GO" id="GO:0003723">
    <property type="term" value="F:RNA binding"/>
    <property type="evidence" value="ECO:0007669"/>
    <property type="project" value="UniProtKB-UniRule"/>
</dbReference>
<evidence type="ECO:0000256" key="1">
    <source>
        <dbReference type="PROSITE-ProRule" id="PRU00266"/>
    </source>
</evidence>
<feature type="region of interest" description="Disordered" evidence="2">
    <location>
        <begin position="326"/>
        <end position="350"/>
    </location>
</feature>
<organism evidence="4">
    <name type="scientific">Creolimax fragrantissima</name>
    <dbReference type="NCBI Taxonomy" id="470921"/>
    <lineage>
        <taxon>Eukaryota</taxon>
        <taxon>Ichthyosporea</taxon>
        <taxon>Ichthyophonida</taxon>
        <taxon>Creolimax</taxon>
    </lineage>
</organism>
<dbReference type="Pfam" id="PF00035">
    <property type="entry name" value="dsrm"/>
    <property type="match status" value="1"/>
</dbReference>
<name>A0A383QU66_CREFR</name>
<dbReference type="AlphaFoldDB" id="A0A383QU66"/>
<accession>A0A383QU66</accession>
<reference evidence="4" key="1">
    <citation type="submission" date="2018-08" db="EMBL/GenBank/DDBJ databases">
        <authorList>
            <person name="Ferrada E.E."/>
            <person name="Latorre B.A."/>
        </authorList>
    </citation>
    <scope>NUCLEOTIDE SEQUENCE</scope>
</reference>
<dbReference type="EMBL" id="LS991996">
    <property type="protein sequence ID" value="SYV98076.1"/>
    <property type="molecule type" value="mRNA"/>
</dbReference>
<dbReference type="Gene3D" id="3.30.160.20">
    <property type="match status" value="2"/>
</dbReference>
<protein>
    <submittedName>
        <fullName evidence="4">Pasha</fullName>
    </submittedName>
</protein>
<keyword evidence="1" id="KW-0694">RNA-binding</keyword>
<evidence type="ECO:0000313" key="4">
    <source>
        <dbReference type="EMBL" id="SYV98076.1"/>
    </source>
</evidence>
<gene>
    <name evidence="4" type="primary">CFRG6281T1</name>
</gene>
<feature type="compositionally biased region" description="Polar residues" evidence="2">
    <location>
        <begin position="16"/>
        <end position="25"/>
    </location>
</feature>
<dbReference type="PROSITE" id="PS50137">
    <property type="entry name" value="DS_RBD"/>
    <property type="match status" value="1"/>
</dbReference>